<feature type="active site" evidence="14">
    <location>
        <position position="146"/>
    </location>
</feature>
<comment type="cofactor">
    <cofactor evidence="1">
        <name>Mn(2+)</name>
        <dbReference type="ChEBI" id="CHEBI:29035"/>
    </cofactor>
</comment>
<evidence type="ECO:0000256" key="15">
    <source>
        <dbReference type="PIRSR" id="PIRSR039102-3"/>
    </source>
</evidence>
<dbReference type="SUPFAM" id="SSF56059">
    <property type="entry name" value="Glutathione synthetase ATP-binding domain-like"/>
    <property type="match status" value="1"/>
</dbReference>
<evidence type="ECO:0000256" key="12">
    <source>
        <dbReference type="ARBA" id="ARBA00047614"/>
    </source>
</evidence>
<keyword evidence="5 13" id="KW-0963">Cytoplasm</keyword>
<evidence type="ECO:0000256" key="13">
    <source>
        <dbReference type="HAMAP-Rule" id="MF_00047"/>
    </source>
</evidence>
<comment type="caution">
    <text evidence="18">The sequence shown here is derived from an EMBL/GenBank/DDBJ whole genome shotgun (WGS) entry which is preliminary data.</text>
</comment>
<dbReference type="GO" id="GO:0046872">
    <property type="term" value="F:metal ion binding"/>
    <property type="evidence" value="ECO:0007669"/>
    <property type="project" value="UniProtKB-KW"/>
</dbReference>
<dbReference type="Pfam" id="PF01820">
    <property type="entry name" value="Dala_Dala_lig_N"/>
    <property type="match status" value="1"/>
</dbReference>
<evidence type="ECO:0000256" key="8">
    <source>
        <dbReference type="ARBA" id="ARBA00022840"/>
    </source>
</evidence>
<dbReference type="Gene3D" id="3.40.50.20">
    <property type="match status" value="1"/>
</dbReference>
<dbReference type="SMART" id="SM01209">
    <property type="entry name" value="GARS_A"/>
    <property type="match status" value="1"/>
</dbReference>
<evidence type="ECO:0000256" key="4">
    <source>
        <dbReference type="ARBA" id="ARBA00012216"/>
    </source>
</evidence>
<protein>
    <recommendedName>
        <fullName evidence="4 13">D-alanine--D-alanine ligase</fullName>
        <ecNumber evidence="4 13">6.3.2.4</ecNumber>
    </recommendedName>
    <alternativeName>
        <fullName evidence="13">D-Ala-D-Ala ligase</fullName>
    </alternativeName>
    <alternativeName>
        <fullName evidence="13">D-alanylalanine synthetase</fullName>
    </alternativeName>
</protein>
<dbReference type="InterPro" id="IPR000291">
    <property type="entry name" value="D-Ala_lig_Van_CS"/>
</dbReference>
<keyword evidence="15" id="KW-0479">Metal-binding</keyword>
<accession>A0A7W8DH88</accession>
<dbReference type="NCBIfam" id="TIGR01205">
    <property type="entry name" value="D_ala_D_alaTIGR"/>
    <property type="match status" value="1"/>
</dbReference>
<dbReference type="AlphaFoldDB" id="A0A7W8DH88"/>
<organism evidence="18 19">
    <name type="scientific">Desulfurispira natronophila</name>
    <dbReference type="NCBI Taxonomy" id="682562"/>
    <lineage>
        <taxon>Bacteria</taxon>
        <taxon>Pseudomonadati</taxon>
        <taxon>Chrysiogenota</taxon>
        <taxon>Chrysiogenia</taxon>
        <taxon>Chrysiogenales</taxon>
        <taxon>Chrysiogenaceae</taxon>
        <taxon>Desulfurispira</taxon>
    </lineage>
</organism>
<dbReference type="GO" id="GO:0009252">
    <property type="term" value="P:peptidoglycan biosynthetic process"/>
    <property type="evidence" value="ECO:0007669"/>
    <property type="project" value="UniProtKB-UniRule"/>
</dbReference>
<dbReference type="GO" id="GO:0005524">
    <property type="term" value="F:ATP binding"/>
    <property type="evidence" value="ECO:0007669"/>
    <property type="project" value="UniProtKB-UniRule"/>
</dbReference>
<keyword evidence="10 13" id="KW-0573">Peptidoglycan synthesis</keyword>
<evidence type="ECO:0000256" key="16">
    <source>
        <dbReference type="PROSITE-ProRule" id="PRU00409"/>
    </source>
</evidence>
<feature type="active site" evidence="14">
    <location>
        <position position="276"/>
    </location>
</feature>
<dbReference type="HAMAP" id="MF_00047">
    <property type="entry name" value="Dala_Dala_lig"/>
    <property type="match status" value="1"/>
</dbReference>
<dbReference type="UniPathway" id="UPA00219"/>
<sequence length="302" mass="32381">MSLHVGLLMGGTSREREVSLQSGQGIGAALQSLGHQVTKIDPAVSGDLAKASSVDVVYNTLHGGTGENGVIQGYLEMLGIPSTGTGVTGSAVAMDKVITKKVAVASGIPTPHFAVYSEEQRANLLQTIGASSLTFPLVVKSPCEGSSIGVHLVNNEAELQAALDDCFDLDLCVLIEEYIEGYEVTCGFIGTEVLPLVGIVAGKTFYDYEAKYSRSDTTYHLPARLDESVAAQLVRYSSTLSRTLRLRGTYRVDFLVRHNIPYLLEINTNPGMTPTSLIPKAAQLRDWDFATVVERVLQDTLG</sequence>
<keyword evidence="8 16" id="KW-0067">ATP-binding</keyword>
<evidence type="ECO:0000256" key="7">
    <source>
        <dbReference type="ARBA" id="ARBA00022741"/>
    </source>
</evidence>
<dbReference type="PIRSF" id="PIRSF039102">
    <property type="entry name" value="Ddl/VanB"/>
    <property type="match status" value="1"/>
</dbReference>
<dbReference type="PROSITE" id="PS00843">
    <property type="entry name" value="DALA_DALA_LIGASE_1"/>
    <property type="match status" value="1"/>
</dbReference>
<dbReference type="Proteomes" id="UP000528322">
    <property type="component" value="Unassembled WGS sequence"/>
</dbReference>
<feature type="domain" description="ATP-grasp" evidence="17">
    <location>
        <begin position="100"/>
        <end position="298"/>
    </location>
</feature>
<feature type="active site" evidence="14">
    <location>
        <position position="15"/>
    </location>
</feature>
<dbReference type="EMBL" id="JACHID010000008">
    <property type="protein sequence ID" value="MBB5022142.1"/>
    <property type="molecule type" value="Genomic_DNA"/>
</dbReference>
<dbReference type="PROSITE" id="PS50975">
    <property type="entry name" value="ATP_GRASP"/>
    <property type="match status" value="1"/>
</dbReference>
<evidence type="ECO:0000256" key="5">
    <source>
        <dbReference type="ARBA" id="ARBA00022490"/>
    </source>
</evidence>
<gene>
    <name evidence="13" type="primary">ddl</name>
    <name evidence="18" type="ORF">HNR37_001470</name>
</gene>
<keyword evidence="7 16" id="KW-0547">Nucleotide-binding</keyword>
<comment type="catalytic activity">
    <reaction evidence="12 13">
        <text>2 D-alanine + ATP = D-alanyl-D-alanine + ADP + phosphate + H(+)</text>
        <dbReference type="Rhea" id="RHEA:11224"/>
        <dbReference type="ChEBI" id="CHEBI:15378"/>
        <dbReference type="ChEBI" id="CHEBI:30616"/>
        <dbReference type="ChEBI" id="CHEBI:43474"/>
        <dbReference type="ChEBI" id="CHEBI:57416"/>
        <dbReference type="ChEBI" id="CHEBI:57822"/>
        <dbReference type="ChEBI" id="CHEBI:456216"/>
        <dbReference type="EC" id="6.3.2.4"/>
    </reaction>
</comment>
<evidence type="ECO:0000259" key="17">
    <source>
        <dbReference type="PROSITE" id="PS50975"/>
    </source>
</evidence>
<keyword evidence="11 13" id="KW-0961">Cell wall biogenesis/degradation</keyword>
<dbReference type="Gene3D" id="3.30.470.20">
    <property type="entry name" value="ATP-grasp fold, B domain"/>
    <property type="match status" value="1"/>
</dbReference>
<evidence type="ECO:0000256" key="1">
    <source>
        <dbReference type="ARBA" id="ARBA00001936"/>
    </source>
</evidence>
<evidence type="ECO:0000256" key="2">
    <source>
        <dbReference type="ARBA" id="ARBA00004496"/>
    </source>
</evidence>
<evidence type="ECO:0000256" key="14">
    <source>
        <dbReference type="PIRSR" id="PIRSR039102-1"/>
    </source>
</evidence>
<keyword evidence="15" id="KW-0464">Manganese</keyword>
<comment type="similarity">
    <text evidence="3 13">Belongs to the D-alanine--D-alanine ligase family.</text>
</comment>
<evidence type="ECO:0000313" key="18">
    <source>
        <dbReference type="EMBL" id="MBB5022142.1"/>
    </source>
</evidence>
<dbReference type="PANTHER" id="PTHR23132">
    <property type="entry name" value="D-ALANINE--D-ALANINE LIGASE"/>
    <property type="match status" value="1"/>
</dbReference>
<dbReference type="InterPro" id="IPR011127">
    <property type="entry name" value="Dala_Dala_lig_N"/>
</dbReference>
<dbReference type="GO" id="GO:0071555">
    <property type="term" value="P:cell wall organization"/>
    <property type="evidence" value="ECO:0007669"/>
    <property type="project" value="UniProtKB-KW"/>
</dbReference>
<dbReference type="GO" id="GO:0008360">
    <property type="term" value="P:regulation of cell shape"/>
    <property type="evidence" value="ECO:0007669"/>
    <property type="project" value="UniProtKB-KW"/>
</dbReference>
<dbReference type="InterPro" id="IPR013815">
    <property type="entry name" value="ATP_grasp_subdomain_1"/>
</dbReference>
<evidence type="ECO:0000313" key="19">
    <source>
        <dbReference type="Proteomes" id="UP000528322"/>
    </source>
</evidence>
<proteinExistence type="inferred from homology"/>
<comment type="function">
    <text evidence="13">Cell wall formation.</text>
</comment>
<evidence type="ECO:0000256" key="6">
    <source>
        <dbReference type="ARBA" id="ARBA00022598"/>
    </source>
</evidence>
<dbReference type="Gene3D" id="3.30.1490.20">
    <property type="entry name" value="ATP-grasp fold, A domain"/>
    <property type="match status" value="1"/>
</dbReference>
<dbReference type="RefSeq" id="WP_183732121.1">
    <property type="nucleotide sequence ID" value="NZ_JACHID010000008.1"/>
</dbReference>
<evidence type="ECO:0000256" key="9">
    <source>
        <dbReference type="ARBA" id="ARBA00022960"/>
    </source>
</evidence>
<comment type="pathway">
    <text evidence="13">Cell wall biogenesis; peptidoglycan biosynthesis.</text>
</comment>
<feature type="binding site" evidence="15">
    <location>
        <position position="265"/>
    </location>
    <ligand>
        <name>Mg(2+)</name>
        <dbReference type="ChEBI" id="CHEBI:18420"/>
        <label>1</label>
    </ligand>
</feature>
<keyword evidence="15" id="KW-0460">Magnesium</keyword>
<dbReference type="NCBIfam" id="NF002378">
    <property type="entry name" value="PRK01372.1"/>
    <property type="match status" value="1"/>
</dbReference>
<keyword evidence="19" id="KW-1185">Reference proteome</keyword>
<feature type="binding site" evidence="15">
    <location>
        <position position="253"/>
    </location>
    <ligand>
        <name>Mg(2+)</name>
        <dbReference type="ChEBI" id="CHEBI:18420"/>
        <label>1</label>
    </ligand>
</feature>
<dbReference type="SUPFAM" id="SSF52440">
    <property type="entry name" value="PreATP-grasp domain"/>
    <property type="match status" value="1"/>
</dbReference>
<dbReference type="InterPro" id="IPR011761">
    <property type="entry name" value="ATP-grasp"/>
</dbReference>
<dbReference type="InterPro" id="IPR011095">
    <property type="entry name" value="Dala_Dala_lig_C"/>
</dbReference>
<dbReference type="InterPro" id="IPR005905">
    <property type="entry name" value="D_ala_D_ala"/>
</dbReference>
<evidence type="ECO:0000256" key="3">
    <source>
        <dbReference type="ARBA" id="ARBA00010871"/>
    </source>
</evidence>
<dbReference type="EC" id="6.3.2.4" evidence="4 13"/>
<dbReference type="GO" id="GO:0008716">
    <property type="term" value="F:D-alanine-D-alanine ligase activity"/>
    <property type="evidence" value="ECO:0007669"/>
    <property type="project" value="UniProtKB-UniRule"/>
</dbReference>
<comment type="subcellular location">
    <subcellularLocation>
        <location evidence="2 13">Cytoplasm</location>
    </subcellularLocation>
</comment>
<reference evidence="18 19" key="1">
    <citation type="submission" date="2020-08" db="EMBL/GenBank/DDBJ databases">
        <title>Genomic Encyclopedia of Type Strains, Phase IV (KMG-IV): sequencing the most valuable type-strain genomes for metagenomic binning, comparative biology and taxonomic classification.</title>
        <authorList>
            <person name="Goeker M."/>
        </authorList>
    </citation>
    <scope>NUCLEOTIDE SEQUENCE [LARGE SCALE GENOMIC DNA]</scope>
    <source>
        <strain evidence="18 19">DSM 22071</strain>
    </source>
</reference>
<keyword evidence="6 13" id="KW-0436">Ligase</keyword>
<dbReference type="PANTHER" id="PTHR23132:SF23">
    <property type="entry name" value="D-ALANINE--D-ALANINE LIGASE B"/>
    <property type="match status" value="1"/>
</dbReference>
<evidence type="ECO:0000256" key="10">
    <source>
        <dbReference type="ARBA" id="ARBA00022984"/>
    </source>
</evidence>
<feature type="binding site" evidence="15">
    <location>
        <position position="267"/>
    </location>
    <ligand>
        <name>Mg(2+)</name>
        <dbReference type="ChEBI" id="CHEBI:18420"/>
        <label>2</label>
    </ligand>
</feature>
<feature type="binding site" evidence="15">
    <location>
        <position position="265"/>
    </location>
    <ligand>
        <name>Mg(2+)</name>
        <dbReference type="ChEBI" id="CHEBI:18420"/>
        <label>2</label>
    </ligand>
</feature>
<dbReference type="Pfam" id="PF07478">
    <property type="entry name" value="Dala_Dala_lig_C"/>
    <property type="match status" value="1"/>
</dbReference>
<keyword evidence="9 13" id="KW-0133">Cell shape</keyword>
<dbReference type="GO" id="GO:0005737">
    <property type="term" value="C:cytoplasm"/>
    <property type="evidence" value="ECO:0007669"/>
    <property type="project" value="UniProtKB-SubCell"/>
</dbReference>
<evidence type="ECO:0000256" key="11">
    <source>
        <dbReference type="ARBA" id="ARBA00023316"/>
    </source>
</evidence>
<comment type="cofactor">
    <cofactor evidence="15">
        <name>Mg(2+)</name>
        <dbReference type="ChEBI" id="CHEBI:18420"/>
    </cofactor>
    <cofactor evidence="15">
        <name>Mn(2+)</name>
        <dbReference type="ChEBI" id="CHEBI:29035"/>
    </cofactor>
    <text evidence="15">Binds 2 magnesium or manganese ions per subunit.</text>
</comment>
<dbReference type="InterPro" id="IPR016185">
    <property type="entry name" value="PreATP-grasp_dom_sf"/>
</dbReference>
<name>A0A7W8DH88_9BACT</name>